<reference evidence="1" key="2">
    <citation type="journal article" date="2015" name="Data Brief">
        <title>Shoot transcriptome of the giant reed, Arundo donax.</title>
        <authorList>
            <person name="Barrero R.A."/>
            <person name="Guerrero F.D."/>
            <person name="Moolhuijzen P."/>
            <person name="Goolsby J.A."/>
            <person name="Tidwell J."/>
            <person name="Bellgard S.E."/>
            <person name="Bellgard M.I."/>
        </authorList>
    </citation>
    <scope>NUCLEOTIDE SEQUENCE</scope>
    <source>
        <tissue evidence="1">Shoot tissue taken approximately 20 cm above the soil surface</tissue>
    </source>
</reference>
<name>A0A0A9FGB9_ARUDO</name>
<protein>
    <submittedName>
        <fullName evidence="1">Uncharacterized protein</fullName>
    </submittedName>
</protein>
<organism evidence="1">
    <name type="scientific">Arundo donax</name>
    <name type="common">Giant reed</name>
    <name type="synonym">Donax arundinaceus</name>
    <dbReference type="NCBI Taxonomy" id="35708"/>
    <lineage>
        <taxon>Eukaryota</taxon>
        <taxon>Viridiplantae</taxon>
        <taxon>Streptophyta</taxon>
        <taxon>Embryophyta</taxon>
        <taxon>Tracheophyta</taxon>
        <taxon>Spermatophyta</taxon>
        <taxon>Magnoliopsida</taxon>
        <taxon>Liliopsida</taxon>
        <taxon>Poales</taxon>
        <taxon>Poaceae</taxon>
        <taxon>PACMAD clade</taxon>
        <taxon>Arundinoideae</taxon>
        <taxon>Arundineae</taxon>
        <taxon>Arundo</taxon>
    </lineage>
</organism>
<evidence type="ECO:0000313" key="1">
    <source>
        <dbReference type="EMBL" id="JAE11397.1"/>
    </source>
</evidence>
<dbReference type="EMBL" id="GBRH01186499">
    <property type="protein sequence ID" value="JAE11397.1"/>
    <property type="molecule type" value="Transcribed_RNA"/>
</dbReference>
<accession>A0A0A9FGB9</accession>
<sequence length="41" mass="4858">MHEQSTKVNREWHYKHGCTRLLVCQYITTSPCFATKHDHVA</sequence>
<dbReference type="AlphaFoldDB" id="A0A0A9FGB9"/>
<reference evidence="1" key="1">
    <citation type="submission" date="2014-09" db="EMBL/GenBank/DDBJ databases">
        <authorList>
            <person name="Magalhaes I.L.F."/>
            <person name="Oliveira U."/>
            <person name="Santos F.R."/>
            <person name="Vidigal T.H.D.A."/>
            <person name="Brescovit A.D."/>
            <person name="Santos A.J."/>
        </authorList>
    </citation>
    <scope>NUCLEOTIDE SEQUENCE</scope>
    <source>
        <tissue evidence="1">Shoot tissue taken approximately 20 cm above the soil surface</tissue>
    </source>
</reference>
<proteinExistence type="predicted"/>